<reference evidence="2" key="1">
    <citation type="journal article" date="2019" name="Int. J. Syst. Evol. Microbiol.">
        <title>The Global Catalogue of Microorganisms (GCM) 10K type strain sequencing project: providing services to taxonomists for standard genome sequencing and annotation.</title>
        <authorList>
            <consortium name="The Broad Institute Genomics Platform"/>
            <consortium name="The Broad Institute Genome Sequencing Center for Infectious Disease"/>
            <person name="Wu L."/>
            <person name="Ma J."/>
        </authorList>
    </citation>
    <scope>NUCLEOTIDE SEQUENCE [LARGE SCALE GENOMIC DNA]</scope>
    <source>
        <strain evidence="2">CGMCC 1.15790</strain>
    </source>
</reference>
<gene>
    <name evidence="1" type="ORF">ACFPTR_08580</name>
</gene>
<comment type="caution">
    <text evidence="1">The sequence shown here is derived from an EMBL/GenBank/DDBJ whole genome shotgun (WGS) entry which is preliminary data.</text>
</comment>
<evidence type="ECO:0008006" key="3">
    <source>
        <dbReference type="Google" id="ProtNLM"/>
    </source>
</evidence>
<proteinExistence type="predicted"/>
<keyword evidence="2" id="KW-1185">Reference proteome</keyword>
<dbReference type="InterPro" id="IPR036410">
    <property type="entry name" value="HSP_DnaJ_Cys-rich_dom_sf"/>
</dbReference>
<dbReference type="Proteomes" id="UP001596143">
    <property type="component" value="Unassembled WGS sequence"/>
</dbReference>
<protein>
    <recommendedName>
        <fullName evidence="3">Inhibitor of sigma-G Gin</fullName>
    </recommendedName>
</protein>
<evidence type="ECO:0000313" key="2">
    <source>
        <dbReference type="Proteomes" id="UP001596143"/>
    </source>
</evidence>
<sequence>MHNKQIICTACDGKGLLMDDEQWQYSCTICEGEGVIDANKGRDLKPDFDIDEMNRTLE</sequence>
<accession>A0ABW0U613</accession>
<name>A0ABW0U613_9BACI</name>
<dbReference type="SUPFAM" id="SSF57938">
    <property type="entry name" value="DnaJ/Hsp40 cysteine-rich domain"/>
    <property type="match status" value="1"/>
</dbReference>
<dbReference type="EMBL" id="JBHSPF010000039">
    <property type="protein sequence ID" value="MFC5628927.1"/>
    <property type="molecule type" value="Genomic_DNA"/>
</dbReference>
<evidence type="ECO:0000313" key="1">
    <source>
        <dbReference type="EMBL" id="MFC5628927.1"/>
    </source>
</evidence>
<organism evidence="1 2">
    <name type="scientific">Aliibacillus thermotolerans</name>
    <dbReference type="NCBI Taxonomy" id="1834418"/>
    <lineage>
        <taxon>Bacteria</taxon>
        <taxon>Bacillati</taxon>
        <taxon>Bacillota</taxon>
        <taxon>Bacilli</taxon>
        <taxon>Bacillales</taxon>
        <taxon>Bacillaceae</taxon>
        <taxon>Aliibacillus</taxon>
    </lineage>
</organism>
<dbReference type="Gene3D" id="6.20.20.10">
    <property type="match status" value="1"/>
</dbReference>
<dbReference type="RefSeq" id="WP_270896553.1">
    <property type="nucleotide sequence ID" value="NZ_JBHSPF010000039.1"/>
</dbReference>